<dbReference type="InterPro" id="IPR010982">
    <property type="entry name" value="Lambda_DNA-bd_dom_sf"/>
</dbReference>
<dbReference type="Pfam" id="PF00356">
    <property type="entry name" value="LacI"/>
    <property type="match status" value="1"/>
</dbReference>
<dbReference type="PANTHER" id="PTHR30146:SF147">
    <property type="entry name" value="HTH-TYPE TRANSCRIPTIONAL REGULATOR DEGA"/>
    <property type="match status" value="1"/>
</dbReference>
<feature type="domain" description="HTH lacI-type" evidence="4">
    <location>
        <begin position="2"/>
        <end position="57"/>
    </location>
</feature>
<dbReference type="InterPro" id="IPR028082">
    <property type="entry name" value="Peripla_BP_I"/>
</dbReference>
<dbReference type="AlphaFoldDB" id="A0A1I0VDK1"/>
<dbReference type="PROSITE" id="PS00356">
    <property type="entry name" value="HTH_LACI_1"/>
    <property type="match status" value="1"/>
</dbReference>
<dbReference type="Pfam" id="PF13377">
    <property type="entry name" value="Peripla_BP_3"/>
    <property type="match status" value="1"/>
</dbReference>
<dbReference type="SUPFAM" id="SSF47413">
    <property type="entry name" value="lambda repressor-like DNA-binding domains"/>
    <property type="match status" value="1"/>
</dbReference>
<dbReference type="OrthoDB" id="234496at2"/>
<dbReference type="CDD" id="cd06267">
    <property type="entry name" value="PBP1_LacI_sugar_binding-like"/>
    <property type="match status" value="1"/>
</dbReference>
<evidence type="ECO:0000259" key="4">
    <source>
        <dbReference type="PROSITE" id="PS50932"/>
    </source>
</evidence>
<dbReference type="Gene3D" id="3.40.50.2300">
    <property type="match status" value="2"/>
</dbReference>
<gene>
    <name evidence="5" type="ORF">SAMN05421688_0520</name>
</gene>
<reference evidence="5 6" key="1">
    <citation type="submission" date="2016-10" db="EMBL/GenBank/DDBJ databases">
        <authorList>
            <person name="de Groot N.N."/>
        </authorList>
    </citation>
    <scope>NUCLEOTIDE SEQUENCE [LARGE SCALE GENOMIC DNA]</scope>
    <source>
        <strain evidence="5 6">DSM 29316</strain>
    </source>
</reference>
<dbReference type="GO" id="GO:0000976">
    <property type="term" value="F:transcription cis-regulatory region binding"/>
    <property type="evidence" value="ECO:0007669"/>
    <property type="project" value="TreeGrafter"/>
</dbReference>
<dbReference type="InterPro" id="IPR046335">
    <property type="entry name" value="LacI/GalR-like_sensor"/>
</dbReference>
<evidence type="ECO:0000256" key="1">
    <source>
        <dbReference type="ARBA" id="ARBA00023015"/>
    </source>
</evidence>
<proteinExistence type="predicted"/>
<dbReference type="InterPro" id="IPR000843">
    <property type="entry name" value="HTH_LacI"/>
</dbReference>
<dbReference type="GO" id="GO:0003700">
    <property type="term" value="F:DNA-binding transcription factor activity"/>
    <property type="evidence" value="ECO:0007669"/>
    <property type="project" value="TreeGrafter"/>
</dbReference>
<dbReference type="Proteomes" id="UP000198796">
    <property type="component" value="Unassembled WGS sequence"/>
</dbReference>
<accession>A0A1I0VDK1</accession>
<dbReference type="SMART" id="SM00354">
    <property type="entry name" value="HTH_LACI"/>
    <property type="match status" value="1"/>
</dbReference>
<evidence type="ECO:0000313" key="6">
    <source>
        <dbReference type="Proteomes" id="UP000198796"/>
    </source>
</evidence>
<dbReference type="RefSeq" id="WP_092060289.1">
    <property type="nucleotide sequence ID" value="NZ_FOJU01000001.1"/>
</dbReference>
<keyword evidence="6" id="KW-1185">Reference proteome</keyword>
<evidence type="ECO:0000313" key="5">
    <source>
        <dbReference type="EMBL" id="SFA74117.1"/>
    </source>
</evidence>
<dbReference type="STRING" id="871651.SAMN05421688_0520"/>
<protein>
    <submittedName>
        <fullName evidence="5">Transcriptional regulator, LacI family</fullName>
    </submittedName>
</protein>
<dbReference type="PRINTS" id="PR00036">
    <property type="entry name" value="HTHLACI"/>
</dbReference>
<dbReference type="PANTHER" id="PTHR30146">
    <property type="entry name" value="LACI-RELATED TRANSCRIPTIONAL REPRESSOR"/>
    <property type="match status" value="1"/>
</dbReference>
<name>A0A1I0VDK1_9RHOB</name>
<dbReference type="PROSITE" id="PS50932">
    <property type="entry name" value="HTH_LACI_2"/>
    <property type="match status" value="1"/>
</dbReference>
<keyword evidence="1" id="KW-0805">Transcription regulation</keyword>
<keyword evidence="2" id="KW-0238">DNA-binding</keyword>
<dbReference type="Gene3D" id="1.10.260.40">
    <property type="entry name" value="lambda repressor-like DNA-binding domains"/>
    <property type="match status" value="1"/>
</dbReference>
<dbReference type="SUPFAM" id="SSF53822">
    <property type="entry name" value="Periplasmic binding protein-like I"/>
    <property type="match status" value="1"/>
</dbReference>
<organism evidence="5 6">
    <name type="scientific">Poseidonocella pacifica</name>
    <dbReference type="NCBI Taxonomy" id="871651"/>
    <lineage>
        <taxon>Bacteria</taxon>
        <taxon>Pseudomonadati</taxon>
        <taxon>Pseudomonadota</taxon>
        <taxon>Alphaproteobacteria</taxon>
        <taxon>Rhodobacterales</taxon>
        <taxon>Roseobacteraceae</taxon>
        <taxon>Poseidonocella</taxon>
    </lineage>
</organism>
<dbReference type="EMBL" id="FOJU01000001">
    <property type="protein sequence ID" value="SFA74117.1"/>
    <property type="molecule type" value="Genomic_DNA"/>
</dbReference>
<dbReference type="CDD" id="cd01392">
    <property type="entry name" value="HTH_LacI"/>
    <property type="match status" value="1"/>
</dbReference>
<sequence length="357" mass="38544">MAGIKDVAKKAGVSVSTVSNVINGRHAKMGARTLRRVQDAITELNYTPNSVARQLKSGHTKTLGLVVPSVANPFWGNVSQLIEKAALKRGYQVLICNAERDPQLEATYMNSLYGSSVRGTILGSSPVSFDHLREHSEKGMHIAAFDRTTQGAQGVVSCSVSVDQALGARLATRHLIGLGHKRIAFISGPIGTSSRIARLEGMRSELEKDGLILEDDMIWLGPNACGFGDSHAAELGRTAARELLTQDNPPTALFAVNDMYAIGACSGARELGYRVPDDLSVVGFDDIIMSKVMEPPLTTVRQPADQMAELIVANLIHTLEDEDGAEDPHVILRPELIVRNSTAAPKSHRERSHRAMP</sequence>
<evidence type="ECO:0000256" key="3">
    <source>
        <dbReference type="ARBA" id="ARBA00023163"/>
    </source>
</evidence>
<keyword evidence="3" id="KW-0804">Transcription</keyword>
<evidence type="ECO:0000256" key="2">
    <source>
        <dbReference type="ARBA" id="ARBA00023125"/>
    </source>
</evidence>